<proteinExistence type="predicted"/>
<keyword evidence="2" id="KW-1185">Reference proteome</keyword>
<evidence type="ECO:0000313" key="2">
    <source>
        <dbReference type="Proteomes" id="UP000046090"/>
    </source>
</evidence>
<name>A0A0K2Y5T9_HELHE</name>
<accession>A0A0K2Y5T9</accession>
<reference evidence="2" key="1">
    <citation type="submission" date="2014-12" db="EMBL/GenBank/DDBJ databases">
        <authorList>
            <person name="Smet A."/>
        </authorList>
    </citation>
    <scope>NUCLEOTIDE SEQUENCE [LARGE SCALE GENOMIC DNA]</scope>
</reference>
<organism evidence="1 2">
    <name type="scientific">Helicobacter heilmannii</name>
    <dbReference type="NCBI Taxonomy" id="35817"/>
    <lineage>
        <taxon>Bacteria</taxon>
        <taxon>Pseudomonadati</taxon>
        <taxon>Campylobacterota</taxon>
        <taxon>Epsilonproteobacteria</taxon>
        <taxon>Campylobacterales</taxon>
        <taxon>Helicobacteraceae</taxon>
        <taxon>Helicobacter</taxon>
    </lineage>
</organism>
<protein>
    <recommendedName>
        <fullName evidence="3">DUF1524 domain-containing protein</fullName>
    </recommendedName>
</protein>
<dbReference type="AlphaFoldDB" id="A0A0K2Y5T9"/>
<dbReference type="Proteomes" id="UP000046090">
    <property type="component" value="Unassembled WGS sequence"/>
</dbReference>
<gene>
    <name evidence="1" type="ORF">HHE01_03420</name>
</gene>
<evidence type="ECO:0008006" key="3">
    <source>
        <dbReference type="Google" id="ProtNLM"/>
    </source>
</evidence>
<dbReference type="EMBL" id="CDMK01000002">
    <property type="protein sequence ID" value="CRI34541.1"/>
    <property type="molecule type" value="Genomic_DNA"/>
</dbReference>
<sequence>MHQKWLDYGDDEKFADFLFKEVKQYIQSSLNGKQLEDLIYPQNKKTIQNILLLFNLAYMIKEFSSCFKFNRFVVEQWSLEHIYAQNSESVCPIKDKANIEEKEEEIKEWLEEVMEYLKDDNPREKNLKNS</sequence>
<evidence type="ECO:0000313" key="1">
    <source>
        <dbReference type="EMBL" id="CRI34541.1"/>
    </source>
</evidence>